<comment type="caution">
    <text evidence="2">The sequence shown here is derived from an EMBL/GenBank/DDBJ whole genome shotgun (WGS) entry which is preliminary data.</text>
</comment>
<dbReference type="InterPro" id="IPR018535">
    <property type="entry name" value="DUF1996"/>
</dbReference>
<dbReference type="Pfam" id="PF09362">
    <property type="entry name" value="DUF1996"/>
    <property type="match status" value="1"/>
</dbReference>
<protein>
    <submittedName>
        <fullName evidence="2">DUF1996 domain-containing protein</fullName>
    </submittedName>
</protein>
<dbReference type="PANTHER" id="PTHR43662">
    <property type="match status" value="1"/>
</dbReference>
<proteinExistence type="predicted"/>
<organism evidence="2 3">
    <name type="scientific">Streptomyces daliensis</name>
    <dbReference type="NCBI Taxonomy" id="299421"/>
    <lineage>
        <taxon>Bacteria</taxon>
        <taxon>Bacillati</taxon>
        <taxon>Actinomycetota</taxon>
        <taxon>Actinomycetes</taxon>
        <taxon>Kitasatosporales</taxon>
        <taxon>Streptomycetaceae</taxon>
        <taxon>Streptomyces</taxon>
    </lineage>
</organism>
<dbReference type="Proteomes" id="UP000675554">
    <property type="component" value="Unassembled WGS sequence"/>
</dbReference>
<dbReference type="AlphaFoldDB" id="A0A8T4J326"/>
<gene>
    <name evidence="2" type="ORF">KDA82_38875</name>
</gene>
<name>A0A8T4J326_9ACTN</name>
<dbReference type="EMBL" id="JAGSMN010001877">
    <property type="protein sequence ID" value="MBR7678809.1"/>
    <property type="molecule type" value="Genomic_DNA"/>
</dbReference>
<keyword evidence="3" id="KW-1185">Reference proteome</keyword>
<feature type="domain" description="DUF1996" evidence="1">
    <location>
        <begin position="48"/>
        <end position="186"/>
    </location>
</feature>
<feature type="non-terminal residue" evidence="2">
    <location>
        <position position="232"/>
    </location>
</feature>
<sequence>RSTHYWPVLRALDGEQEGGHQPGGAHDGNIGSVLSPASVSLTFKGSPVSEVTEMPRFLRIITGDAKSFTNGTANANASWSCEGFEDRQLKDKYPLCPEGAQVVRTFNFQSCWDGQNTDSGNHRDHVAFAREDGTCPDGFRAIPQLQQRIAYDVPTGGGIPEDTPFAVDSFPEQLHKPLTDHGDFINVMPEKLMSRAVTCINSNRDCGARGFGVSPFSGSSGVLRGMVGRCGG</sequence>
<reference evidence="2" key="1">
    <citation type="submission" date="2021-04" db="EMBL/GenBank/DDBJ databases">
        <title>Sequencing of actinobacteria type strains.</title>
        <authorList>
            <person name="Nguyen G.-S."/>
            <person name="Wentzel A."/>
        </authorList>
    </citation>
    <scope>NUCLEOTIDE SEQUENCE</scope>
    <source>
        <strain evidence="2">DSM 42095</strain>
    </source>
</reference>
<dbReference type="PANTHER" id="PTHR43662:SF3">
    <property type="entry name" value="DOMAIN PROTEIN, PUTATIVE (AFU_ORTHOLOGUE AFUA_6G11970)-RELATED"/>
    <property type="match status" value="1"/>
</dbReference>
<accession>A0A8T4J326</accession>
<feature type="non-terminal residue" evidence="2">
    <location>
        <position position="1"/>
    </location>
</feature>
<evidence type="ECO:0000259" key="1">
    <source>
        <dbReference type="Pfam" id="PF09362"/>
    </source>
</evidence>
<evidence type="ECO:0000313" key="3">
    <source>
        <dbReference type="Proteomes" id="UP000675554"/>
    </source>
</evidence>
<evidence type="ECO:0000313" key="2">
    <source>
        <dbReference type="EMBL" id="MBR7678809.1"/>
    </source>
</evidence>